<evidence type="ECO:0000313" key="10">
    <source>
        <dbReference type="EMBL" id="TCJ16866.1"/>
    </source>
</evidence>
<dbReference type="GO" id="GO:0005886">
    <property type="term" value="C:plasma membrane"/>
    <property type="evidence" value="ECO:0007669"/>
    <property type="project" value="UniProtKB-SubCell"/>
</dbReference>
<keyword evidence="3" id="KW-1003">Cell membrane</keyword>
<dbReference type="EMBL" id="SKBU01000015">
    <property type="protein sequence ID" value="TCJ16866.1"/>
    <property type="molecule type" value="Genomic_DNA"/>
</dbReference>
<sequence length="140" mass="14169">MENFTPVSGFIGGLLIGLSVVLLLWLNGRIGGISGIVGNLVLLRRAGELGWRLAFVVGLLLGGGLYALFAGGPVEVSMQASGLALIVAGLLVGFGSRLGSGCTSGHGVCGIARFSGRSIVATVVFFSVAAATVFVLRHVV</sequence>
<evidence type="ECO:0000256" key="4">
    <source>
        <dbReference type="ARBA" id="ARBA00022519"/>
    </source>
</evidence>
<evidence type="ECO:0000256" key="8">
    <source>
        <dbReference type="ARBA" id="ARBA00035655"/>
    </source>
</evidence>
<evidence type="ECO:0000256" key="2">
    <source>
        <dbReference type="ARBA" id="ARBA00022448"/>
    </source>
</evidence>
<evidence type="ECO:0000256" key="9">
    <source>
        <dbReference type="SAM" id="Phobius"/>
    </source>
</evidence>
<organism evidence="10 11">
    <name type="scientific">Rubrobacter taiwanensis</name>
    <dbReference type="NCBI Taxonomy" id="185139"/>
    <lineage>
        <taxon>Bacteria</taxon>
        <taxon>Bacillati</taxon>
        <taxon>Actinomycetota</taxon>
        <taxon>Rubrobacteria</taxon>
        <taxon>Rubrobacterales</taxon>
        <taxon>Rubrobacteraceae</taxon>
        <taxon>Rubrobacter</taxon>
    </lineage>
</organism>
<feature type="transmembrane region" description="Helical" evidence="9">
    <location>
        <begin position="119"/>
        <end position="139"/>
    </location>
</feature>
<dbReference type="Proteomes" id="UP000295244">
    <property type="component" value="Unassembled WGS sequence"/>
</dbReference>
<keyword evidence="2" id="KW-0813">Transport</keyword>
<comment type="subcellular location">
    <subcellularLocation>
        <location evidence="1">Cell inner membrane</location>
        <topology evidence="1">Multi-pass membrane protein</topology>
    </subcellularLocation>
</comment>
<dbReference type="RefSeq" id="WP_132691127.1">
    <property type="nucleotide sequence ID" value="NZ_SKBU01000015.1"/>
</dbReference>
<dbReference type="InterPro" id="IPR007272">
    <property type="entry name" value="Sulf_transp_TsuA/YedE"/>
</dbReference>
<dbReference type="Pfam" id="PF04143">
    <property type="entry name" value="Sulf_transp"/>
    <property type="match status" value="1"/>
</dbReference>
<keyword evidence="11" id="KW-1185">Reference proteome</keyword>
<keyword evidence="7 9" id="KW-0472">Membrane</keyword>
<dbReference type="PANTHER" id="PTHR30574:SF1">
    <property type="entry name" value="SULPHUR TRANSPORT DOMAIN-CONTAINING PROTEIN"/>
    <property type="match status" value="1"/>
</dbReference>
<feature type="transmembrane region" description="Helical" evidence="9">
    <location>
        <begin position="76"/>
        <end position="98"/>
    </location>
</feature>
<dbReference type="AlphaFoldDB" id="A0A4R1BHW3"/>
<name>A0A4R1BHW3_9ACTN</name>
<feature type="transmembrane region" description="Helical" evidence="9">
    <location>
        <begin position="6"/>
        <end position="28"/>
    </location>
</feature>
<proteinExistence type="inferred from homology"/>
<keyword evidence="4" id="KW-0997">Cell inner membrane</keyword>
<keyword evidence="5 9" id="KW-0812">Transmembrane</keyword>
<protein>
    <submittedName>
        <fullName evidence="10">YeeE/YedE family protein</fullName>
    </submittedName>
</protein>
<evidence type="ECO:0000256" key="3">
    <source>
        <dbReference type="ARBA" id="ARBA00022475"/>
    </source>
</evidence>
<dbReference type="PANTHER" id="PTHR30574">
    <property type="entry name" value="INNER MEMBRANE PROTEIN YEDE"/>
    <property type="match status" value="1"/>
</dbReference>
<evidence type="ECO:0000256" key="1">
    <source>
        <dbReference type="ARBA" id="ARBA00004429"/>
    </source>
</evidence>
<evidence type="ECO:0000256" key="6">
    <source>
        <dbReference type="ARBA" id="ARBA00022989"/>
    </source>
</evidence>
<gene>
    <name evidence="10" type="ORF">E0L93_09130</name>
</gene>
<comment type="similarity">
    <text evidence="8">Belongs to the TsuA/YedE (TC 9.B.102) family.</text>
</comment>
<reference evidence="10 11" key="1">
    <citation type="submission" date="2019-03" db="EMBL/GenBank/DDBJ databases">
        <title>Whole genome sequence of a novel Rubrobacter taiwanensis strain, isolated from Yellowstone National Park.</title>
        <authorList>
            <person name="Freed S."/>
            <person name="Ramaley R.F."/>
            <person name="Kyndt J.A."/>
        </authorList>
    </citation>
    <scope>NUCLEOTIDE SEQUENCE [LARGE SCALE GENOMIC DNA]</scope>
    <source>
        <strain evidence="10 11">Yellowstone</strain>
    </source>
</reference>
<feature type="transmembrane region" description="Helical" evidence="9">
    <location>
        <begin position="49"/>
        <end position="70"/>
    </location>
</feature>
<evidence type="ECO:0000256" key="7">
    <source>
        <dbReference type="ARBA" id="ARBA00023136"/>
    </source>
</evidence>
<accession>A0A4R1BHW3</accession>
<evidence type="ECO:0000256" key="5">
    <source>
        <dbReference type="ARBA" id="ARBA00022692"/>
    </source>
</evidence>
<comment type="caution">
    <text evidence="10">The sequence shown here is derived from an EMBL/GenBank/DDBJ whole genome shotgun (WGS) entry which is preliminary data.</text>
</comment>
<evidence type="ECO:0000313" key="11">
    <source>
        <dbReference type="Proteomes" id="UP000295244"/>
    </source>
</evidence>
<keyword evidence="6 9" id="KW-1133">Transmembrane helix</keyword>